<dbReference type="InterPro" id="IPR013767">
    <property type="entry name" value="PAS_fold"/>
</dbReference>
<dbReference type="InterPro" id="IPR000014">
    <property type="entry name" value="PAS"/>
</dbReference>
<evidence type="ECO:0000259" key="3">
    <source>
        <dbReference type="PROSITE" id="PS50113"/>
    </source>
</evidence>
<feature type="domain" description="PAS" evidence="2">
    <location>
        <begin position="588"/>
        <end position="636"/>
    </location>
</feature>
<keyword evidence="1" id="KW-0812">Transmembrane</keyword>
<dbReference type="PROSITE" id="PS50113">
    <property type="entry name" value="PAC"/>
    <property type="match status" value="1"/>
</dbReference>
<dbReference type="InterPro" id="IPR000700">
    <property type="entry name" value="PAS-assoc_C"/>
</dbReference>
<dbReference type="GO" id="GO:0003824">
    <property type="term" value="F:catalytic activity"/>
    <property type="evidence" value="ECO:0007669"/>
    <property type="project" value="UniProtKB-ARBA"/>
</dbReference>
<feature type="domain" description="PAC" evidence="3">
    <location>
        <begin position="666"/>
        <end position="716"/>
    </location>
</feature>
<dbReference type="PANTHER" id="PTHR46663:SF3">
    <property type="entry name" value="SLL0267 PROTEIN"/>
    <property type="match status" value="1"/>
</dbReference>
<dbReference type="Pfam" id="PF00990">
    <property type="entry name" value="GGDEF"/>
    <property type="match status" value="1"/>
</dbReference>
<evidence type="ECO:0000259" key="2">
    <source>
        <dbReference type="PROSITE" id="PS50112"/>
    </source>
</evidence>
<organism evidence="5 6">
    <name type="scientific">Pseudoduganella lutea</name>
    <dbReference type="NCBI Taxonomy" id="321985"/>
    <lineage>
        <taxon>Bacteria</taxon>
        <taxon>Pseudomonadati</taxon>
        <taxon>Pseudomonadota</taxon>
        <taxon>Betaproteobacteria</taxon>
        <taxon>Burkholderiales</taxon>
        <taxon>Oxalobacteraceae</taxon>
        <taxon>Telluria group</taxon>
        <taxon>Pseudoduganella</taxon>
    </lineage>
</organism>
<dbReference type="Proteomes" id="UP000290637">
    <property type="component" value="Chromosome"/>
</dbReference>
<feature type="transmembrane region" description="Helical" evidence="1">
    <location>
        <begin position="73"/>
        <end position="91"/>
    </location>
</feature>
<dbReference type="PROSITE" id="PS50887">
    <property type="entry name" value="GGDEF"/>
    <property type="match status" value="1"/>
</dbReference>
<dbReference type="PROSITE" id="PS50112">
    <property type="entry name" value="PAS"/>
    <property type="match status" value="1"/>
</dbReference>
<name>A0A4P6KTV9_9BURK</name>
<dbReference type="EMBL" id="CP035913">
    <property type="protein sequence ID" value="QBE61852.1"/>
    <property type="molecule type" value="Genomic_DNA"/>
</dbReference>
<keyword evidence="1" id="KW-1133">Transmembrane helix</keyword>
<sequence length="882" mass="95440">MGVAVFPPLRGSALVRQSRPASQANARRIECHESPGQPESPCCSMFRHKPAGADIHLSMGTYLLTDSLKLDRLLGALLLILGVNTMTGWLLQVPAMVEIVRGLVPMVFNTGLGFALTGMALLVGERRRGQVRAMIGWSMLLLYSMTLAEHIVDASLGIDMAWVHQWYNYGNTRPGRMAPNSALGFMLIGAVNSALGRVDSRVTARLIVVLTLCVLTIGLTGLGGYLLAPDLLFGWSRSARMAVHTATGMIAAAIGMWAAWSGSSWYADRRFFTEAGKVRLLGTAILIVVTTTVGLAGFVLMQESLEKAIEGRLLSVVQSRGPWLATITRETVQHARSELRMVQAQEGALPLLRPSGSGAKPHTFDDAARRLRAEGYPHVAVEDVHRRVVWEAGELDKPAEFTATLDNDGTELIWNGVPLLRVRAPVIEGGALLGYLRLDKPMPAFDRVLFNGATLGESAEVTACVQQHGHIVCLPNRQHARPFKLGLAEGDRHADLPMGYALRGKTGVMYTLDYRGHNVVAAYGAIVPGVGFVARQDTVEAYAVIRRALAFGAPIILLISLAGAYVLYSQTDPLVTRMYESERRADQAAAEMRTLMHAVADGIMTIDGADRVRSANPAACELFGYPEGAITGRNVIGLIDCAVPVVQGGEVVPEANGEFSRLVGTANVQVEGQRSDGTRFPLELTVTAVNVATDRHLVVIMRDISERQAIERRLERMAQYDSLTGLANRTLFVDRLRIAQARSQRAQSSLAVLFIDLDGFKQVNDKMGHHAGDQLLVGVAQRMTSIVRCTDTVARLGGDEFTVLLEDVNQAPRSAFAVAQKILAELQEPFTLGAGSVAIGASIGLVVWEGARSTEDIEQILQLADARMYLAKQSGKNRVVGP</sequence>
<dbReference type="KEGG" id="plue:EWM63_01615"/>
<dbReference type="SMART" id="SM00267">
    <property type="entry name" value="GGDEF"/>
    <property type="match status" value="1"/>
</dbReference>
<dbReference type="SUPFAM" id="SSF55785">
    <property type="entry name" value="PYP-like sensor domain (PAS domain)"/>
    <property type="match status" value="1"/>
</dbReference>
<dbReference type="NCBIfam" id="TIGR00254">
    <property type="entry name" value="GGDEF"/>
    <property type="match status" value="1"/>
</dbReference>
<dbReference type="SMART" id="SM00091">
    <property type="entry name" value="PAS"/>
    <property type="match status" value="1"/>
</dbReference>
<dbReference type="InterPro" id="IPR052163">
    <property type="entry name" value="DGC-Regulatory_Protein"/>
</dbReference>
<dbReference type="InterPro" id="IPR043128">
    <property type="entry name" value="Rev_trsase/Diguanyl_cyclase"/>
</dbReference>
<gene>
    <name evidence="5" type="ORF">EWM63_01615</name>
</gene>
<evidence type="ECO:0000256" key="1">
    <source>
        <dbReference type="SAM" id="Phobius"/>
    </source>
</evidence>
<dbReference type="PANTHER" id="PTHR46663">
    <property type="entry name" value="DIGUANYLATE CYCLASE DGCT-RELATED"/>
    <property type="match status" value="1"/>
</dbReference>
<dbReference type="Gene3D" id="3.30.70.270">
    <property type="match status" value="1"/>
</dbReference>
<feature type="transmembrane region" description="Helical" evidence="1">
    <location>
        <begin position="280"/>
        <end position="301"/>
    </location>
</feature>
<dbReference type="FunFam" id="3.30.70.270:FF:000001">
    <property type="entry name" value="Diguanylate cyclase domain protein"/>
    <property type="match status" value="1"/>
</dbReference>
<accession>A0A4P6KTV9</accession>
<feature type="transmembrane region" description="Helical" evidence="1">
    <location>
        <begin position="548"/>
        <end position="568"/>
    </location>
</feature>
<feature type="transmembrane region" description="Helical" evidence="1">
    <location>
        <begin position="239"/>
        <end position="260"/>
    </location>
</feature>
<dbReference type="NCBIfam" id="TIGR00229">
    <property type="entry name" value="sensory_box"/>
    <property type="match status" value="1"/>
</dbReference>
<dbReference type="GO" id="GO:0006355">
    <property type="term" value="P:regulation of DNA-templated transcription"/>
    <property type="evidence" value="ECO:0007669"/>
    <property type="project" value="InterPro"/>
</dbReference>
<dbReference type="InterPro" id="IPR035965">
    <property type="entry name" value="PAS-like_dom_sf"/>
</dbReference>
<protein>
    <submittedName>
        <fullName evidence="5">Diguanylate cyclase</fullName>
    </submittedName>
</protein>
<dbReference type="SUPFAM" id="SSF55073">
    <property type="entry name" value="Nucleotide cyclase"/>
    <property type="match status" value="1"/>
</dbReference>
<feature type="transmembrane region" description="Helical" evidence="1">
    <location>
        <begin position="103"/>
        <end position="123"/>
    </location>
</feature>
<dbReference type="Pfam" id="PF00989">
    <property type="entry name" value="PAS"/>
    <property type="match status" value="1"/>
</dbReference>
<dbReference type="SMART" id="SM00086">
    <property type="entry name" value="PAC"/>
    <property type="match status" value="1"/>
</dbReference>
<dbReference type="InterPro" id="IPR001610">
    <property type="entry name" value="PAC"/>
</dbReference>
<dbReference type="OrthoDB" id="8929028at2"/>
<evidence type="ECO:0000313" key="6">
    <source>
        <dbReference type="Proteomes" id="UP000290637"/>
    </source>
</evidence>
<evidence type="ECO:0000313" key="5">
    <source>
        <dbReference type="EMBL" id="QBE61852.1"/>
    </source>
</evidence>
<dbReference type="InterPro" id="IPR000160">
    <property type="entry name" value="GGDEF_dom"/>
</dbReference>
<dbReference type="CDD" id="cd00130">
    <property type="entry name" value="PAS"/>
    <property type="match status" value="1"/>
</dbReference>
<reference evidence="5 6" key="1">
    <citation type="submission" date="2019-02" db="EMBL/GenBank/DDBJ databases">
        <title>Draft Genome Sequences of Six Type Strains of the Genus Massilia.</title>
        <authorList>
            <person name="Miess H."/>
            <person name="Frediansyhah A."/>
            <person name="Gross H."/>
        </authorList>
    </citation>
    <scope>NUCLEOTIDE SEQUENCE [LARGE SCALE GENOMIC DNA]</scope>
    <source>
        <strain evidence="5 6">DSM 17473</strain>
    </source>
</reference>
<feature type="transmembrane region" description="Helical" evidence="1">
    <location>
        <begin position="207"/>
        <end position="227"/>
    </location>
</feature>
<evidence type="ECO:0000259" key="4">
    <source>
        <dbReference type="PROSITE" id="PS50887"/>
    </source>
</evidence>
<dbReference type="AlphaFoldDB" id="A0A4P6KTV9"/>
<keyword evidence="1" id="KW-0472">Membrane</keyword>
<dbReference type="Gene3D" id="3.30.450.20">
    <property type="entry name" value="PAS domain"/>
    <property type="match status" value="1"/>
</dbReference>
<proteinExistence type="predicted"/>
<keyword evidence="6" id="KW-1185">Reference proteome</keyword>
<dbReference type="InterPro" id="IPR029787">
    <property type="entry name" value="Nucleotide_cyclase"/>
</dbReference>
<dbReference type="CDD" id="cd01949">
    <property type="entry name" value="GGDEF"/>
    <property type="match status" value="1"/>
</dbReference>
<feature type="domain" description="GGDEF" evidence="4">
    <location>
        <begin position="748"/>
        <end position="882"/>
    </location>
</feature>